<accession>A0ABN8K8U1</accession>
<dbReference type="EMBL" id="CAKXZT010000146">
    <property type="protein sequence ID" value="CAH2405812.1"/>
    <property type="molecule type" value="Genomic_DNA"/>
</dbReference>
<dbReference type="Proteomes" id="UP001153050">
    <property type="component" value="Unassembled WGS sequence"/>
</dbReference>
<sequence>MSGQEIHPEKILGLHATIIEPAELVAVAASNVQNPALAERRPGPNVDQGFDCIAPLLGALLTAGAIVPPSSGPQVCDIGFLKPFNFIAGH</sequence>
<comment type="caution">
    <text evidence="1">The sequence shown here is derived from an EMBL/GenBank/DDBJ whole genome shotgun (WGS) entry which is preliminary data.</text>
</comment>
<keyword evidence="2" id="KW-1185">Reference proteome</keyword>
<organism evidence="1 2">
    <name type="scientific">Mesorhizobium escarrei</name>
    <dbReference type="NCBI Taxonomy" id="666018"/>
    <lineage>
        <taxon>Bacteria</taxon>
        <taxon>Pseudomonadati</taxon>
        <taxon>Pseudomonadota</taxon>
        <taxon>Alphaproteobacteria</taxon>
        <taxon>Hyphomicrobiales</taxon>
        <taxon>Phyllobacteriaceae</taxon>
        <taxon>Mesorhizobium</taxon>
    </lineage>
</organism>
<gene>
    <name evidence="1" type="ORF">MES5069_50012</name>
</gene>
<evidence type="ECO:0000313" key="1">
    <source>
        <dbReference type="EMBL" id="CAH2405812.1"/>
    </source>
</evidence>
<protein>
    <submittedName>
        <fullName evidence="1">Uncharacterized protein</fullName>
    </submittedName>
</protein>
<proteinExistence type="predicted"/>
<reference evidence="1 2" key="1">
    <citation type="submission" date="2022-03" db="EMBL/GenBank/DDBJ databases">
        <authorList>
            <person name="Brunel B."/>
        </authorList>
    </citation>
    <scope>NUCLEOTIDE SEQUENCE [LARGE SCALE GENOMIC DNA]</scope>
    <source>
        <strain evidence="1">STM5069sample</strain>
    </source>
</reference>
<evidence type="ECO:0000313" key="2">
    <source>
        <dbReference type="Proteomes" id="UP001153050"/>
    </source>
</evidence>
<name>A0ABN8K8U1_9HYPH</name>